<dbReference type="PROSITE" id="PS50902">
    <property type="entry name" value="FLAVODOXIN_LIKE"/>
    <property type="match status" value="1"/>
</dbReference>
<dbReference type="PROSITE" id="PS00201">
    <property type="entry name" value="FLAVODOXIN"/>
    <property type="match status" value="1"/>
</dbReference>
<protein>
    <submittedName>
        <fullName evidence="2">Flavodoxin</fullName>
    </submittedName>
</protein>
<organism evidence="2 3">
    <name type="scientific">Oceanitalea stevensii</name>
    <dbReference type="NCBI Taxonomy" id="2763072"/>
    <lineage>
        <taxon>Bacteria</taxon>
        <taxon>Bacillati</taxon>
        <taxon>Actinomycetota</taxon>
        <taxon>Actinomycetes</taxon>
        <taxon>Micrococcales</taxon>
        <taxon>Bogoriellaceae</taxon>
        <taxon>Georgenia</taxon>
    </lineage>
</organism>
<evidence type="ECO:0000313" key="3">
    <source>
        <dbReference type="Proteomes" id="UP000661894"/>
    </source>
</evidence>
<dbReference type="InterPro" id="IPR029039">
    <property type="entry name" value="Flavoprotein-like_sf"/>
</dbReference>
<dbReference type="RefSeq" id="WP_251839993.1">
    <property type="nucleotide sequence ID" value="NZ_JACSPO010000006.1"/>
</dbReference>
<dbReference type="Proteomes" id="UP000661894">
    <property type="component" value="Unassembled WGS sequence"/>
</dbReference>
<name>A0ABR8Z3G9_9MICO</name>
<evidence type="ECO:0000313" key="2">
    <source>
        <dbReference type="EMBL" id="MBD8062888.1"/>
    </source>
</evidence>
<keyword evidence="3" id="KW-1185">Reference proteome</keyword>
<dbReference type="SUPFAM" id="SSF52218">
    <property type="entry name" value="Flavoproteins"/>
    <property type="match status" value="1"/>
</dbReference>
<dbReference type="EMBL" id="JACSPO010000006">
    <property type="protein sequence ID" value="MBD8062888.1"/>
    <property type="molecule type" value="Genomic_DNA"/>
</dbReference>
<dbReference type="InterPro" id="IPR001226">
    <property type="entry name" value="Flavodoxin_CS"/>
</dbReference>
<evidence type="ECO:0000259" key="1">
    <source>
        <dbReference type="PROSITE" id="PS50902"/>
    </source>
</evidence>
<proteinExistence type="predicted"/>
<sequence length="177" mass="18517">MGAVVVYESELGNTAAVARAVTEGLSTTLDVELLDVDAAPAPHEIVAEVLVVGGPTHALGMSRPSTRRDAAARGGRVVTTGIREWLASSGPLSLAVTAFDTHVRHPDLPGHAGRGAARVLLRLGAELLTEPESFYVRHAEGPLLPGELERARDWGRRIGALAAREPAAGTPSPEEKT</sequence>
<dbReference type="InterPro" id="IPR008254">
    <property type="entry name" value="Flavodoxin/NO_synth"/>
</dbReference>
<feature type="domain" description="Flavodoxin-like" evidence="1">
    <location>
        <begin position="3"/>
        <end position="159"/>
    </location>
</feature>
<comment type="caution">
    <text evidence="2">The sequence shown here is derived from an EMBL/GenBank/DDBJ whole genome shotgun (WGS) entry which is preliminary data.</text>
</comment>
<gene>
    <name evidence="2" type="ORF">H9624_11220</name>
</gene>
<accession>A0ABR8Z3G9</accession>
<dbReference type="Gene3D" id="3.40.50.360">
    <property type="match status" value="1"/>
</dbReference>
<reference evidence="2 3" key="1">
    <citation type="submission" date="2020-08" db="EMBL/GenBank/DDBJ databases">
        <title>A Genomic Blueprint of the Chicken Gut Microbiome.</title>
        <authorList>
            <person name="Gilroy R."/>
            <person name="Ravi A."/>
            <person name="Getino M."/>
            <person name="Pursley I."/>
            <person name="Horton D.L."/>
            <person name="Alikhan N.-F."/>
            <person name="Baker D."/>
            <person name="Gharbi K."/>
            <person name="Hall N."/>
            <person name="Watson M."/>
            <person name="Adriaenssens E.M."/>
            <person name="Foster-Nyarko E."/>
            <person name="Jarju S."/>
            <person name="Secka A."/>
            <person name="Antonio M."/>
            <person name="Oren A."/>
            <person name="Chaudhuri R."/>
            <person name="La Ragione R.M."/>
            <person name="Hildebrand F."/>
            <person name="Pallen M.J."/>
        </authorList>
    </citation>
    <scope>NUCLEOTIDE SEQUENCE [LARGE SCALE GENOMIC DNA]</scope>
    <source>
        <strain evidence="2 3">Sa1BUA1</strain>
    </source>
</reference>